<evidence type="ECO:0000256" key="1">
    <source>
        <dbReference type="SAM" id="MobiDB-lite"/>
    </source>
</evidence>
<feature type="region of interest" description="Disordered" evidence="1">
    <location>
        <begin position="46"/>
        <end position="84"/>
    </location>
</feature>
<gene>
    <name evidence="2" type="ORF">U0070_025505</name>
</gene>
<name>A0AAW0HSA4_MYOGA</name>
<keyword evidence="3" id="KW-1185">Reference proteome</keyword>
<sequence length="84" mass="9318">MRKQNITVNTEMSLVPLFLPIECPAAQQRLPPELSMASDARWNGHAQLPGYSAEKENSLLLPGAQSSSSQPQSQQYRQHSKGRV</sequence>
<protein>
    <submittedName>
        <fullName evidence="2">Uncharacterized protein</fullName>
    </submittedName>
</protein>
<organism evidence="2 3">
    <name type="scientific">Myodes glareolus</name>
    <name type="common">Bank vole</name>
    <name type="synonym">Clethrionomys glareolus</name>
    <dbReference type="NCBI Taxonomy" id="447135"/>
    <lineage>
        <taxon>Eukaryota</taxon>
        <taxon>Metazoa</taxon>
        <taxon>Chordata</taxon>
        <taxon>Craniata</taxon>
        <taxon>Vertebrata</taxon>
        <taxon>Euteleostomi</taxon>
        <taxon>Mammalia</taxon>
        <taxon>Eutheria</taxon>
        <taxon>Euarchontoglires</taxon>
        <taxon>Glires</taxon>
        <taxon>Rodentia</taxon>
        <taxon>Myomorpha</taxon>
        <taxon>Muroidea</taxon>
        <taxon>Cricetidae</taxon>
        <taxon>Arvicolinae</taxon>
        <taxon>Myodes</taxon>
    </lineage>
</organism>
<dbReference type="Proteomes" id="UP001488838">
    <property type="component" value="Unassembled WGS sequence"/>
</dbReference>
<comment type="caution">
    <text evidence="2">The sequence shown here is derived from an EMBL/GenBank/DDBJ whole genome shotgun (WGS) entry which is preliminary data.</text>
</comment>
<feature type="compositionally biased region" description="Low complexity" evidence="1">
    <location>
        <begin position="65"/>
        <end position="77"/>
    </location>
</feature>
<dbReference type="EMBL" id="JBBHLL010000357">
    <property type="protein sequence ID" value="KAK7804983.1"/>
    <property type="molecule type" value="Genomic_DNA"/>
</dbReference>
<evidence type="ECO:0000313" key="3">
    <source>
        <dbReference type="Proteomes" id="UP001488838"/>
    </source>
</evidence>
<accession>A0AAW0HSA4</accession>
<dbReference type="AlphaFoldDB" id="A0AAW0HSA4"/>
<proteinExistence type="predicted"/>
<evidence type="ECO:0000313" key="2">
    <source>
        <dbReference type="EMBL" id="KAK7804983.1"/>
    </source>
</evidence>
<reference evidence="2 3" key="1">
    <citation type="journal article" date="2023" name="bioRxiv">
        <title>Conserved and derived expression patterns and positive selection on dental genes reveal complex evolutionary context of ever-growing rodent molars.</title>
        <authorList>
            <person name="Calamari Z.T."/>
            <person name="Song A."/>
            <person name="Cohen E."/>
            <person name="Akter M."/>
            <person name="Roy R.D."/>
            <person name="Hallikas O."/>
            <person name="Christensen M.M."/>
            <person name="Li P."/>
            <person name="Marangoni P."/>
            <person name="Jernvall J."/>
            <person name="Klein O.D."/>
        </authorList>
    </citation>
    <scope>NUCLEOTIDE SEQUENCE [LARGE SCALE GENOMIC DNA]</scope>
    <source>
        <strain evidence="2">V071</strain>
    </source>
</reference>